<name>A0A6A6YK70_9PEZI</name>
<evidence type="ECO:0000313" key="4">
    <source>
        <dbReference type="RefSeq" id="XP_033576175.1"/>
    </source>
</evidence>
<dbReference type="GeneID" id="54466542"/>
<reference evidence="4" key="2">
    <citation type="submission" date="2020-04" db="EMBL/GenBank/DDBJ databases">
        <authorList>
            <consortium name="NCBI Genome Project"/>
        </authorList>
    </citation>
    <scope>NUCLEOTIDE SEQUENCE</scope>
    <source>
        <strain evidence="4">CBS 304.34</strain>
    </source>
</reference>
<keyword evidence="1" id="KW-0812">Transmembrane</keyword>
<dbReference type="Proteomes" id="UP000504636">
    <property type="component" value="Unplaced"/>
</dbReference>
<dbReference type="RefSeq" id="XP_033576175.1">
    <property type="nucleotide sequence ID" value="XM_033725649.1"/>
</dbReference>
<keyword evidence="1" id="KW-1133">Transmembrane helix</keyword>
<protein>
    <submittedName>
        <fullName evidence="2 4">Uncharacterized protein</fullName>
    </submittedName>
</protein>
<evidence type="ECO:0000313" key="3">
    <source>
        <dbReference type="Proteomes" id="UP000504636"/>
    </source>
</evidence>
<feature type="transmembrane region" description="Helical" evidence="1">
    <location>
        <begin position="83"/>
        <end position="104"/>
    </location>
</feature>
<keyword evidence="3" id="KW-1185">Reference proteome</keyword>
<dbReference type="EMBL" id="MU003702">
    <property type="protein sequence ID" value="KAF2809211.1"/>
    <property type="molecule type" value="Genomic_DNA"/>
</dbReference>
<organism evidence="2">
    <name type="scientific">Mytilinidion resinicola</name>
    <dbReference type="NCBI Taxonomy" id="574789"/>
    <lineage>
        <taxon>Eukaryota</taxon>
        <taxon>Fungi</taxon>
        <taxon>Dikarya</taxon>
        <taxon>Ascomycota</taxon>
        <taxon>Pezizomycotina</taxon>
        <taxon>Dothideomycetes</taxon>
        <taxon>Pleosporomycetidae</taxon>
        <taxon>Mytilinidiales</taxon>
        <taxon>Mytilinidiaceae</taxon>
        <taxon>Mytilinidion</taxon>
    </lineage>
</organism>
<gene>
    <name evidence="2 4" type="ORF">BDZ99DRAFT_521649</name>
</gene>
<dbReference type="AlphaFoldDB" id="A0A6A6YK70"/>
<reference evidence="2 4" key="1">
    <citation type="journal article" date="2020" name="Stud. Mycol.">
        <title>101 Dothideomycetes genomes: a test case for predicting lifestyles and emergence of pathogens.</title>
        <authorList>
            <person name="Haridas S."/>
            <person name="Albert R."/>
            <person name="Binder M."/>
            <person name="Bloem J."/>
            <person name="Labutti K."/>
            <person name="Salamov A."/>
            <person name="Andreopoulos B."/>
            <person name="Baker S."/>
            <person name="Barry K."/>
            <person name="Bills G."/>
            <person name="Bluhm B."/>
            <person name="Cannon C."/>
            <person name="Castanera R."/>
            <person name="Culley D."/>
            <person name="Daum C."/>
            <person name="Ezra D."/>
            <person name="Gonzalez J."/>
            <person name="Henrissat B."/>
            <person name="Kuo A."/>
            <person name="Liang C."/>
            <person name="Lipzen A."/>
            <person name="Lutzoni F."/>
            <person name="Magnuson J."/>
            <person name="Mondo S."/>
            <person name="Nolan M."/>
            <person name="Ohm R."/>
            <person name="Pangilinan J."/>
            <person name="Park H.-J."/>
            <person name="Ramirez L."/>
            <person name="Alfaro M."/>
            <person name="Sun H."/>
            <person name="Tritt A."/>
            <person name="Yoshinaga Y."/>
            <person name="Zwiers L.-H."/>
            <person name="Turgeon B."/>
            <person name="Goodwin S."/>
            <person name="Spatafora J."/>
            <person name="Crous P."/>
            <person name="Grigoriev I."/>
        </authorList>
    </citation>
    <scope>NUCLEOTIDE SEQUENCE</scope>
    <source>
        <strain evidence="2 4">CBS 304.34</strain>
    </source>
</reference>
<feature type="transmembrane region" description="Helical" evidence="1">
    <location>
        <begin position="42"/>
        <end position="63"/>
    </location>
</feature>
<evidence type="ECO:0000256" key="1">
    <source>
        <dbReference type="SAM" id="Phobius"/>
    </source>
</evidence>
<keyword evidence="1" id="KW-0472">Membrane</keyword>
<sequence>MPSQTFARRPGVPARHRILSHQDLQHLQHAPVVFPYSLPEKLVCLFGSLVLLLVGEALSTDILPRRFTNDRLRRWGWDYDICGWLRAVGITATVFAAAAFALFVMERSARLTARDELLRFIRDGLEPDWRLKADGVIHAESLLRIMGQLLESH</sequence>
<evidence type="ECO:0000313" key="2">
    <source>
        <dbReference type="EMBL" id="KAF2809211.1"/>
    </source>
</evidence>
<accession>A0A6A6YK70</accession>
<reference evidence="4" key="3">
    <citation type="submission" date="2025-04" db="UniProtKB">
        <authorList>
            <consortium name="RefSeq"/>
        </authorList>
    </citation>
    <scope>IDENTIFICATION</scope>
    <source>
        <strain evidence="4">CBS 304.34</strain>
    </source>
</reference>
<proteinExistence type="predicted"/>